<organism evidence="5 6">
    <name type="scientific">Cnephaeus nilssonii</name>
    <name type="common">Northern bat</name>
    <name type="synonym">Eptesicus nilssonii</name>
    <dbReference type="NCBI Taxonomy" id="3371016"/>
    <lineage>
        <taxon>Eukaryota</taxon>
        <taxon>Metazoa</taxon>
        <taxon>Chordata</taxon>
        <taxon>Craniata</taxon>
        <taxon>Vertebrata</taxon>
        <taxon>Euteleostomi</taxon>
        <taxon>Mammalia</taxon>
        <taxon>Eutheria</taxon>
        <taxon>Laurasiatheria</taxon>
        <taxon>Chiroptera</taxon>
        <taxon>Yangochiroptera</taxon>
        <taxon>Vespertilionidae</taxon>
        <taxon>Cnephaeus</taxon>
    </lineage>
</organism>
<keyword evidence="6" id="KW-1185">Reference proteome</keyword>
<evidence type="ECO:0000313" key="6">
    <source>
        <dbReference type="Proteomes" id="UP001177744"/>
    </source>
</evidence>
<dbReference type="GO" id="GO:0005737">
    <property type="term" value="C:cytoplasm"/>
    <property type="evidence" value="ECO:0007669"/>
    <property type="project" value="TreeGrafter"/>
</dbReference>
<gene>
    <name evidence="5" type="ORF">QTO34_012075</name>
</gene>
<feature type="region of interest" description="Disordered" evidence="4">
    <location>
        <begin position="142"/>
        <end position="186"/>
    </location>
</feature>
<dbReference type="PANTHER" id="PTHR12394">
    <property type="entry name" value="ZYGIN"/>
    <property type="match status" value="1"/>
</dbReference>
<reference evidence="5" key="1">
    <citation type="submission" date="2023-06" db="EMBL/GenBank/DDBJ databases">
        <title>Reference genome for the Northern bat (Eptesicus nilssonii), a most northern bat species.</title>
        <authorList>
            <person name="Laine V.N."/>
            <person name="Pulliainen A.T."/>
            <person name="Lilley T.M."/>
        </authorList>
    </citation>
    <scope>NUCLEOTIDE SEQUENCE</scope>
    <source>
        <strain evidence="5">BLF_Eptnil</strain>
        <tissue evidence="5">Kidney</tissue>
    </source>
</reference>
<keyword evidence="2" id="KW-0597">Phosphoprotein</keyword>
<comment type="caution">
    <text evidence="5">The sequence shown here is derived from an EMBL/GenBank/DDBJ whole genome shotgun (WGS) entry which is preliminary data.</text>
</comment>
<proteinExistence type="inferred from homology"/>
<dbReference type="EMBL" id="JAULJE010000023">
    <property type="protein sequence ID" value="KAK1328502.1"/>
    <property type="molecule type" value="Genomic_DNA"/>
</dbReference>
<feature type="region of interest" description="Disordered" evidence="4">
    <location>
        <begin position="24"/>
        <end position="74"/>
    </location>
</feature>
<feature type="region of interest" description="Disordered" evidence="4">
    <location>
        <begin position="99"/>
        <end position="124"/>
    </location>
</feature>
<evidence type="ECO:0000256" key="3">
    <source>
        <dbReference type="ARBA" id="ARBA00023054"/>
    </source>
</evidence>
<evidence type="ECO:0000256" key="1">
    <source>
        <dbReference type="ARBA" id="ARBA00006788"/>
    </source>
</evidence>
<feature type="compositionally biased region" description="Acidic residues" evidence="4">
    <location>
        <begin position="105"/>
        <end position="119"/>
    </location>
</feature>
<dbReference type="Pfam" id="PF07763">
    <property type="entry name" value="FEZ"/>
    <property type="match status" value="1"/>
</dbReference>
<dbReference type="InterPro" id="IPR011680">
    <property type="entry name" value="FEZ"/>
</dbReference>
<name>A0AA40LDV0_CNENI</name>
<protein>
    <submittedName>
        <fullName evidence="5">Uncharacterized protein</fullName>
    </submittedName>
</protein>
<feature type="compositionally biased region" description="Polar residues" evidence="4">
    <location>
        <begin position="53"/>
        <end position="64"/>
    </location>
</feature>
<dbReference type="GO" id="GO:0030424">
    <property type="term" value="C:axon"/>
    <property type="evidence" value="ECO:0007669"/>
    <property type="project" value="TreeGrafter"/>
</dbReference>
<evidence type="ECO:0000256" key="2">
    <source>
        <dbReference type="ARBA" id="ARBA00022553"/>
    </source>
</evidence>
<evidence type="ECO:0000256" key="4">
    <source>
        <dbReference type="SAM" id="MobiDB-lite"/>
    </source>
</evidence>
<evidence type="ECO:0000313" key="5">
    <source>
        <dbReference type="EMBL" id="KAK1328502.1"/>
    </source>
</evidence>
<dbReference type="PANTHER" id="PTHR12394:SF4">
    <property type="entry name" value="FASCICULATION AND ELONGATION PROTEIN ZETA-1"/>
    <property type="match status" value="1"/>
</dbReference>
<dbReference type="Proteomes" id="UP001177744">
    <property type="component" value="Unassembled WGS sequence"/>
</dbReference>
<comment type="similarity">
    <text evidence="1">Belongs to the zygin family.</text>
</comment>
<keyword evidence="3" id="KW-0175">Coiled coil</keyword>
<accession>A0AA40LDV0</accession>
<dbReference type="AlphaFoldDB" id="A0AA40LDV0"/>
<sequence length="207" mass="23302">MTAWLDSSIYDLDGCELSESYIQDKEEEEFNEKSEHDSGINEEPLLTADQPHTKTPAQRPWSRSRSQHCERTDAEIGHRRCDNEWAGFRVKVIEEIEEMMQNSPDPEEEEEALEEEDGAETSSQADSVLLQEMQALTQTFNNNWSHEGEGRGRARRGRTPAPGQALGTCLPVATRPSHPGSWQHPSYWASGEKGALSGNGKVVEQNY</sequence>